<dbReference type="CDD" id="cd05403">
    <property type="entry name" value="NT_KNTase_like"/>
    <property type="match status" value="1"/>
</dbReference>
<keyword evidence="2" id="KW-1185">Reference proteome</keyword>
<reference evidence="1 2" key="1">
    <citation type="submission" date="2014-01" db="EMBL/GenBank/DDBJ databases">
        <authorList>
            <person name="Dobos K."/>
            <person name="Lenaerts A."/>
            <person name="Ordway D."/>
            <person name="DeGroote M.A."/>
            <person name="Parker T."/>
            <person name="Sizemore C."/>
            <person name="Tallon L.J."/>
            <person name="Sadzewicz L.K."/>
            <person name="Sengamalay N."/>
            <person name="Fraser C.M."/>
            <person name="Hine E."/>
            <person name="Shefchek K.A."/>
            <person name="Das S.P."/>
            <person name="Tettelin H."/>
        </authorList>
    </citation>
    <scope>NUCLEOTIDE SEQUENCE [LARGE SCALE GENOMIC DNA]</scope>
    <source>
        <strain evidence="1 2">Harvey</strain>
    </source>
</reference>
<gene>
    <name evidence="1" type="ORF">I551_0702</name>
</gene>
<accession>A0ABP3AQS7</accession>
<dbReference type="Proteomes" id="UP000020681">
    <property type="component" value="Unassembled WGS sequence"/>
</dbReference>
<sequence>MTPTLDGDVLGVLATSEVTFTITQIQRILTTASGEGIRKVLTRLTTQGVVLNDQVGRTNTYRLNTEHLAAEPILALSRLTATFLDRLEAHLKGWGKTLKYAAVFGSAATGRMTLHSDIDLLLVRASYPEHDSHPEEPEVWEQRVAELVRSVTAWTGNDGRVVEYTEDELRAAAAAGEPLLSDVARQGLTVSGTRAWLNRQLRPIGARPRRRGGPDGRDARVQFRCHRGRLSKAVEFFDAAEHLEDEMPNAAGDLFVDAGIAASDVICCVRLGVHSSGGTHSEAITLLRTADSGSEKYLSTLLGLKNKAAYTSGYPIAVLIRTHPVANDAGVQAGIRPGVPTPPPSPG</sequence>
<organism evidence="1 2">
    <name type="scientific">Mycobacterium ulcerans str. Harvey</name>
    <dbReference type="NCBI Taxonomy" id="1299332"/>
    <lineage>
        <taxon>Bacteria</taxon>
        <taxon>Bacillati</taxon>
        <taxon>Actinomycetota</taxon>
        <taxon>Actinomycetes</taxon>
        <taxon>Mycobacteriales</taxon>
        <taxon>Mycobacteriaceae</taxon>
        <taxon>Mycobacterium</taxon>
        <taxon>Mycobacterium ulcerans group</taxon>
    </lineage>
</organism>
<proteinExistence type="predicted"/>
<name>A0ABP3AQS7_MYCUL</name>
<protein>
    <submittedName>
        <fullName evidence="1">Nucleotidyltransferase domain protein</fullName>
    </submittedName>
</protein>
<dbReference type="Gene3D" id="3.30.460.10">
    <property type="entry name" value="Beta Polymerase, domain 2"/>
    <property type="match status" value="1"/>
</dbReference>
<evidence type="ECO:0000313" key="1">
    <source>
        <dbReference type="EMBL" id="EUA92710.1"/>
    </source>
</evidence>
<dbReference type="SUPFAM" id="SSF81301">
    <property type="entry name" value="Nucleotidyltransferase"/>
    <property type="match status" value="1"/>
</dbReference>
<comment type="caution">
    <text evidence="1">The sequence shown here is derived from an EMBL/GenBank/DDBJ whole genome shotgun (WGS) entry which is preliminary data.</text>
</comment>
<evidence type="ECO:0000313" key="2">
    <source>
        <dbReference type="Proteomes" id="UP000020681"/>
    </source>
</evidence>
<dbReference type="InterPro" id="IPR043519">
    <property type="entry name" value="NT_sf"/>
</dbReference>
<dbReference type="EMBL" id="JAOL01000072">
    <property type="protein sequence ID" value="EUA92710.1"/>
    <property type="molecule type" value="Genomic_DNA"/>
</dbReference>